<reference evidence="3" key="1">
    <citation type="journal article" date="2017" name="Appl. Environ. Microbiol.">
        <title>Genomic analysis of Calderihabitans maritimus KKC1, a thermophilic hydrogenogenic carboxydotrophic bacterium isolated from marine sediment.</title>
        <authorList>
            <person name="Omae K."/>
            <person name="Yoneda Y."/>
            <person name="Fukuyama Y."/>
            <person name="Yoshida T."/>
            <person name="Sako Y."/>
        </authorList>
    </citation>
    <scope>NUCLEOTIDE SEQUENCE [LARGE SCALE GENOMIC DNA]</scope>
    <source>
        <strain evidence="3">KKC1</strain>
    </source>
</reference>
<dbReference type="GO" id="GO:0032259">
    <property type="term" value="P:methylation"/>
    <property type="evidence" value="ECO:0007669"/>
    <property type="project" value="UniProtKB-KW"/>
</dbReference>
<dbReference type="GO" id="GO:0008757">
    <property type="term" value="F:S-adenosylmethionine-dependent methyltransferase activity"/>
    <property type="evidence" value="ECO:0007669"/>
    <property type="project" value="UniProtKB-ARBA"/>
</dbReference>
<dbReference type="OrthoDB" id="9777257at2"/>
<dbReference type="PANTHER" id="PTHR47739:SF1">
    <property type="entry name" value="TRNA1(VAL) (ADENINE(37)-N6)-METHYLTRANSFERASE"/>
    <property type="match status" value="1"/>
</dbReference>
<gene>
    <name evidence="2" type="ORF">KKC1_07790</name>
</gene>
<keyword evidence="3" id="KW-1185">Reference proteome</keyword>
<evidence type="ECO:0000313" key="3">
    <source>
        <dbReference type="Proteomes" id="UP000197032"/>
    </source>
</evidence>
<dbReference type="InterPro" id="IPR050210">
    <property type="entry name" value="tRNA_Adenine-N(6)_MTase"/>
</dbReference>
<dbReference type="GO" id="GO:0008170">
    <property type="term" value="F:N-methyltransferase activity"/>
    <property type="evidence" value="ECO:0007669"/>
    <property type="project" value="UniProtKB-ARBA"/>
</dbReference>
<dbReference type="InterPro" id="IPR007848">
    <property type="entry name" value="Small_mtfrase_dom"/>
</dbReference>
<dbReference type="AlphaFoldDB" id="A0A1Z5HQA3"/>
<dbReference type="InterPro" id="IPR029063">
    <property type="entry name" value="SAM-dependent_MTases_sf"/>
</dbReference>
<dbReference type="CDD" id="cd02440">
    <property type="entry name" value="AdoMet_MTases"/>
    <property type="match status" value="1"/>
</dbReference>
<dbReference type="Gene3D" id="3.40.50.150">
    <property type="entry name" value="Vaccinia Virus protein VP39"/>
    <property type="match status" value="1"/>
</dbReference>
<dbReference type="Proteomes" id="UP000197032">
    <property type="component" value="Unassembled WGS sequence"/>
</dbReference>
<name>A0A1Z5HQA3_9FIRM</name>
<comment type="caution">
    <text evidence="2">The sequence shown here is derived from an EMBL/GenBank/DDBJ whole genome shotgun (WGS) entry which is preliminary data.</text>
</comment>
<dbReference type="SUPFAM" id="SSF53335">
    <property type="entry name" value="S-adenosyl-L-methionine-dependent methyltransferases"/>
    <property type="match status" value="1"/>
</dbReference>
<sequence>MGGLLRPDEKVEELTRKIKIIQSKRGYRFSLDAVLLAHFVTLRPGEKVIDLGTGSGVIPLLLKSRQPDLTVVGLELQAELADMARRSVELNNLQETVFIQQGDLREAIAVFGTNRFDVVVSNPPYWRKGEGRINPDFSKALARHELECTLTDVIRVGSGILKPQGRFALIHRPERIQELIQLLNEYHLGLSRLRFVQPRLTEPPKFMLIEAVKGKFAKLEIMPVLVIYDEFERYSPELQQIFQR</sequence>
<protein>
    <submittedName>
        <fullName evidence="2">Methyltransferase domain protein</fullName>
    </submittedName>
</protein>
<dbReference type="InterPro" id="IPR002052">
    <property type="entry name" value="DNA_methylase_N6_adenine_CS"/>
</dbReference>
<evidence type="ECO:0000313" key="2">
    <source>
        <dbReference type="EMBL" id="GAW91618.1"/>
    </source>
</evidence>
<dbReference type="Pfam" id="PF05175">
    <property type="entry name" value="MTS"/>
    <property type="match status" value="1"/>
</dbReference>
<dbReference type="GO" id="GO:0003676">
    <property type="term" value="F:nucleic acid binding"/>
    <property type="evidence" value="ECO:0007669"/>
    <property type="project" value="InterPro"/>
</dbReference>
<evidence type="ECO:0000259" key="1">
    <source>
        <dbReference type="Pfam" id="PF05175"/>
    </source>
</evidence>
<feature type="domain" description="Methyltransferase small" evidence="1">
    <location>
        <begin position="34"/>
        <end position="129"/>
    </location>
</feature>
<keyword evidence="2" id="KW-0808">Transferase</keyword>
<keyword evidence="2" id="KW-0489">Methyltransferase</keyword>
<proteinExistence type="predicted"/>
<dbReference type="PROSITE" id="PS00092">
    <property type="entry name" value="N6_MTASE"/>
    <property type="match status" value="1"/>
</dbReference>
<dbReference type="EMBL" id="BDGJ01000023">
    <property type="protein sequence ID" value="GAW91618.1"/>
    <property type="molecule type" value="Genomic_DNA"/>
</dbReference>
<dbReference type="RefSeq" id="WP_088553131.1">
    <property type="nucleotide sequence ID" value="NZ_BDGJ01000023.1"/>
</dbReference>
<organism evidence="2 3">
    <name type="scientific">Calderihabitans maritimus</name>
    <dbReference type="NCBI Taxonomy" id="1246530"/>
    <lineage>
        <taxon>Bacteria</taxon>
        <taxon>Bacillati</taxon>
        <taxon>Bacillota</taxon>
        <taxon>Clostridia</taxon>
        <taxon>Neomoorellales</taxon>
        <taxon>Calderihabitantaceae</taxon>
        <taxon>Calderihabitans</taxon>
    </lineage>
</organism>
<accession>A0A1Z5HQA3</accession>
<dbReference type="PANTHER" id="PTHR47739">
    <property type="entry name" value="TRNA1(VAL) (ADENINE(37)-N6)-METHYLTRANSFERASE"/>
    <property type="match status" value="1"/>
</dbReference>